<keyword evidence="8 10" id="KW-0472">Membrane</keyword>
<comment type="caution">
    <text evidence="15">The sequence shown here is derived from an EMBL/GenBank/DDBJ whole genome shotgun (WGS) entry which is preliminary data.</text>
</comment>
<dbReference type="CDD" id="cd04590">
    <property type="entry name" value="CBS_pair_CorC_HlyC_assoc"/>
    <property type="match status" value="1"/>
</dbReference>
<evidence type="ECO:0000256" key="9">
    <source>
        <dbReference type="PROSITE-ProRule" id="PRU00703"/>
    </source>
</evidence>
<dbReference type="SMART" id="SM00116">
    <property type="entry name" value="CBS"/>
    <property type="match status" value="2"/>
</dbReference>
<comment type="similarity">
    <text evidence="2">Belongs to the UPF0053 family.</text>
</comment>
<feature type="transmembrane region" description="Helical" evidence="12">
    <location>
        <begin position="6"/>
        <end position="32"/>
    </location>
</feature>
<comment type="subcellular location">
    <subcellularLocation>
        <location evidence="1">Cell membrane</location>
        <topology evidence="1">Multi-pass membrane protein</topology>
    </subcellularLocation>
</comment>
<dbReference type="Pfam" id="PF00571">
    <property type="entry name" value="CBS"/>
    <property type="match status" value="2"/>
</dbReference>
<protein>
    <submittedName>
        <fullName evidence="15">Membrane protein</fullName>
    </submittedName>
</protein>
<dbReference type="GO" id="GO:0005886">
    <property type="term" value="C:plasma membrane"/>
    <property type="evidence" value="ECO:0007669"/>
    <property type="project" value="UniProtKB-SubCell"/>
</dbReference>
<feature type="compositionally biased region" description="Low complexity" evidence="11">
    <location>
        <begin position="424"/>
        <end position="444"/>
    </location>
</feature>
<keyword evidence="3" id="KW-1003">Cell membrane</keyword>
<evidence type="ECO:0000256" key="7">
    <source>
        <dbReference type="ARBA" id="ARBA00023122"/>
    </source>
</evidence>
<dbReference type="AlphaFoldDB" id="A0A021VY55"/>
<evidence type="ECO:0000256" key="10">
    <source>
        <dbReference type="PROSITE-ProRule" id="PRU01193"/>
    </source>
</evidence>
<dbReference type="InterPro" id="IPR044751">
    <property type="entry name" value="Ion_transp-like_CBS"/>
</dbReference>
<feature type="transmembrane region" description="Helical" evidence="12">
    <location>
        <begin position="104"/>
        <end position="124"/>
    </location>
</feature>
<evidence type="ECO:0000313" key="15">
    <source>
        <dbReference type="EMBL" id="EYR63997.1"/>
    </source>
</evidence>
<evidence type="ECO:0000256" key="2">
    <source>
        <dbReference type="ARBA" id="ARBA00006337"/>
    </source>
</evidence>
<dbReference type="PROSITE" id="PS51371">
    <property type="entry name" value="CBS"/>
    <property type="match status" value="2"/>
</dbReference>
<dbReference type="Pfam" id="PF01595">
    <property type="entry name" value="CNNM"/>
    <property type="match status" value="1"/>
</dbReference>
<feature type="region of interest" description="Disordered" evidence="11">
    <location>
        <begin position="423"/>
        <end position="477"/>
    </location>
</feature>
<feature type="domain" description="CBS" evidence="13">
    <location>
        <begin position="218"/>
        <end position="277"/>
    </location>
</feature>
<gene>
    <name evidence="15" type="ORF">N866_16510</name>
</gene>
<dbReference type="PANTHER" id="PTHR43099:SF5">
    <property type="entry name" value="HLYC_CORC FAMILY TRANSPORTER"/>
    <property type="match status" value="1"/>
</dbReference>
<keyword evidence="7 9" id="KW-0129">CBS domain</keyword>
<evidence type="ECO:0000256" key="1">
    <source>
        <dbReference type="ARBA" id="ARBA00004651"/>
    </source>
</evidence>
<dbReference type="PROSITE" id="PS51846">
    <property type="entry name" value="CNNM"/>
    <property type="match status" value="1"/>
</dbReference>
<sequence length="477" mass="50968">MDQDTLTNIALVLGFILLGGLFAGTELALVSLRDSQVNRLEKQGHRGARVAAVARNPNRFLAAVQIGVTVAGFFSAAYGASTLAPDFVPVLEQVGVPENLSEPASLVALTLVIAYLSLVLGELVPKRLALQRAATVALVVGPPLDRFAGLMRPVIWLLSVSTNAVIRLLGGDPRATSEEMTDEELRDLVIAHEGLADDERRILNDVFDAADRSLSEVMRPRGEVAFLPARLTVAEAVQEVGDKPYSRYPVTGEDFDDVIGFLHVRDLLGAAASTTVRRLSREVLHLPSTNRVLPSLSRMRREGVHIAVVVDEYGGTDGIVTLEDLVEELVGDIRDEYDLEDRRDDVPGGPTVIDAGLTIEEFAERTGVDLEDGPYETAAGFVLDRLGRLATEGDVVVVGTQEVVVTEVQNRRITRLLVRPLTVGPRSGATAPTGATRPAPGPDDVAAEARADAALAADDGDPQQSYPRTTGDAGSRG</sequence>
<name>A0A021VY55_9CELL</name>
<organism evidence="15 16">
    <name type="scientific">Actinotalea ferrariae CF5-4</name>
    <dbReference type="NCBI Taxonomy" id="948458"/>
    <lineage>
        <taxon>Bacteria</taxon>
        <taxon>Bacillati</taxon>
        <taxon>Actinomycetota</taxon>
        <taxon>Actinomycetes</taxon>
        <taxon>Micrococcales</taxon>
        <taxon>Cellulomonadaceae</taxon>
        <taxon>Actinotalea</taxon>
    </lineage>
</organism>
<keyword evidence="16" id="KW-1185">Reference proteome</keyword>
<dbReference type="InterPro" id="IPR000644">
    <property type="entry name" value="CBS_dom"/>
</dbReference>
<dbReference type="OrthoDB" id="110231at2"/>
<evidence type="ECO:0000256" key="5">
    <source>
        <dbReference type="ARBA" id="ARBA00022737"/>
    </source>
</evidence>
<dbReference type="Proteomes" id="UP000019753">
    <property type="component" value="Unassembled WGS sequence"/>
</dbReference>
<proteinExistence type="inferred from homology"/>
<dbReference type="RefSeq" id="WP_081802408.1">
    <property type="nucleotide sequence ID" value="NZ_AXCW01000055.1"/>
</dbReference>
<dbReference type="SUPFAM" id="SSF56176">
    <property type="entry name" value="FAD-binding/transporter-associated domain-like"/>
    <property type="match status" value="1"/>
</dbReference>
<evidence type="ECO:0000313" key="16">
    <source>
        <dbReference type="Proteomes" id="UP000019753"/>
    </source>
</evidence>
<feature type="transmembrane region" description="Helical" evidence="12">
    <location>
        <begin position="60"/>
        <end position="84"/>
    </location>
</feature>
<evidence type="ECO:0000256" key="6">
    <source>
        <dbReference type="ARBA" id="ARBA00022989"/>
    </source>
</evidence>
<keyword evidence="5" id="KW-0677">Repeat</keyword>
<dbReference type="Gene3D" id="3.10.580.10">
    <property type="entry name" value="CBS-domain"/>
    <property type="match status" value="1"/>
</dbReference>
<evidence type="ECO:0000256" key="4">
    <source>
        <dbReference type="ARBA" id="ARBA00022692"/>
    </source>
</evidence>
<dbReference type="Pfam" id="PF03471">
    <property type="entry name" value="CorC_HlyC"/>
    <property type="match status" value="1"/>
</dbReference>
<dbReference type="FunFam" id="3.10.580.10:FF:000002">
    <property type="entry name" value="Magnesium/cobalt efflux protein CorC"/>
    <property type="match status" value="1"/>
</dbReference>
<evidence type="ECO:0000256" key="3">
    <source>
        <dbReference type="ARBA" id="ARBA00022475"/>
    </source>
</evidence>
<evidence type="ECO:0000256" key="11">
    <source>
        <dbReference type="SAM" id="MobiDB-lite"/>
    </source>
</evidence>
<dbReference type="SMART" id="SM01091">
    <property type="entry name" value="CorC_HlyC"/>
    <property type="match status" value="1"/>
</dbReference>
<dbReference type="InterPro" id="IPR046342">
    <property type="entry name" value="CBS_dom_sf"/>
</dbReference>
<accession>A0A021VY55</accession>
<dbReference type="SUPFAM" id="SSF54631">
    <property type="entry name" value="CBS-domain pair"/>
    <property type="match status" value="1"/>
</dbReference>
<evidence type="ECO:0000256" key="12">
    <source>
        <dbReference type="SAM" id="Phobius"/>
    </source>
</evidence>
<dbReference type="EMBL" id="AXCW01000055">
    <property type="protein sequence ID" value="EYR63997.1"/>
    <property type="molecule type" value="Genomic_DNA"/>
</dbReference>
<dbReference type="GO" id="GO:0050660">
    <property type="term" value="F:flavin adenine dinucleotide binding"/>
    <property type="evidence" value="ECO:0007669"/>
    <property type="project" value="InterPro"/>
</dbReference>
<dbReference type="PANTHER" id="PTHR43099">
    <property type="entry name" value="UPF0053 PROTEIN YRKA"/>
    <property type="match status" value="1"/>
</dbReference>
<evidence type="ECO:0000259" key="14">
    <source>
        <dbReference type="PROSITE" id="PS51846"/>
    </source>
</evidence>
<keyword evidence="6 10" id="KW-1133">Transmembrane helix</keyword>
<keyword evidence="4 10" id="KW-0812">Transmembrane</keyword>
<dbReference type="InterPro" id="IPR036318">
    <property type="entry name" value="FAD-bd_PCMH-like_sf"/>
</dbReference>
<dbReference type="InterPro" id="IPR002550">
    <property type="entry name" value="CNNM"/>
</dbReference>
<dbReference type="InterPro" id="IPR016169">
    <property type="entry name" value="FAD-bd_PCMH_sub2"/>
</dbReference>
<feature type="domain" description="CBS" evidence="13">
    <location>
        <begin position="279"/>
        <end position="336"/>
    </location>
</feature>
<dbReference type="Gene3D" id="3.30.465.10">
    <property type="match status" value="1"/>
</dbReference>
<feature type="domain" description="CNNM transmembrane" evidence="14">
    <location>
        <begin position="1"/>
        <end position="203"/>
    </location>
</feature>
<dbReference type="InterPro" id="IPR051676">
    <property type="entry name" value="UPF0053_domain"/>
</dbReference>
<dbReference type="InterPro" id="IPR005170">
    <property type="entry name" value="Transptr-assoc_dom"/>
</dbReference>
<reference evidence="15 16" key="1">
    <citation type="submission" date="2014-01" db="EMBL/GenBank/DDBJ databases">
        <title>Actinotalea ferrariae CF5-4.</title>
        <authorList>
            <person name="Chen F."/>
            <person name="Li Y."/>
            <person name="Wang G."/>
        </authorList>
    </citation>
    <scope>NUCLEOTIDE SEQUENCE [LARGE SCALE GENOMIC DNA]</scope>
    <source>
        <strain evidence="15 16">CF5-4</strain>
    </source>
</reference>
<evidence type="ECO:0000259" key="13">
    <source>
        <dbReference type="PROSITE" id="PS51371"/>
    </source>
</evidence>
<evidence type="ECO:0000256" key="8">
    <source>
        <dbReference type="ARBA" id="ARBA00023136"/>
    </source>
</evidence>